<dbReference type="Gene3D" id="3.30.559.30">
    <property type="entry name" value="Nonribosomal peptide synthetase, condensation domain"/>
    <property type="match status" value="1"/>
</dbReference>
<dbReference type="Gene3D" id="3.40.50.150">
    <property type="entry name" value="Vaccinia Virus protein VP39"/>
    <property type="match status" value="1"/>
</dbReference>
<dbReference type="SUPFAM" id="SSF52777">
    <property type="entry name" value="CoA-dependent acyltransferases"/>
    <property type="match status" value="2"/>
</dbReference>
<dbReference type="SUPFAM" id="SSF53335">
    <property type="entry name" value="S-adenosyl-L-methionine-dependent methyltransferases"/>
    <property type="match status" value="1"/>
</dbReference>
<dbReference type="Proteomes" id="UP001374803">
    <property type="component" value="Chromosome"/>
</dbReference>
<accession>A0ABZ2L8Q4</accession>
<organism evidence="3 4">
    <name type="scientific">Pendulispora rubella</name>
    <dbReference type="NCBI Taxonomy" id="2741070"/>
    <lineage>
        <taxon>Bacteria</taxon>
        <taxon>Pseudomonadati</taxon>
        <taxon>Myxococcota</taxon>
        <taxon>Myxococcia</taxon>
        <taxon>Myxococcales</taxon>
        <taxon>Sorangiineae</taxon>
        <taxon>Pendulisporaceae</taxon>
        <taxon>Pendulispora</taxon>
    </lineage>
</organism>
<dbReference type="InterPro" id="IPR013217">
    <property type="entry name" value="Methyltransf_12"/>
</dbReference>
<dbReference type="InterPro" id="IPR001242">
    <property type="entry name" value="Condensation_dom"/>
</dbReference>
<keyword evidence="4" id="KW-1185">Reference proteome</keyword>
<dbReference type="RefSeq" id="WP_394836985.1">
    <property type="nucleotide sequence ID" value="NZ_CP089929.1"/>
</dbReference>
<dbReference type="InterPro" id="IPR023213">
    <property type="entry name" value="CAT-like_dom_sf"/>
</dbReference>
<sequence length="809" mass="91264">MRDWVDTTTARIRSLWKVPGRRPRMLELGCSSGPLLFRLAAHAETYHATDMSSAAVETLSRECNTMGFSHVTLAQREANDFKKLGMSAYDVIVLNSVVQYFPSIDYLVDVLEKASRALRPGGSLFVGNVRSLPLLELFHTSAELAKAPASRTVAQLKRRVRHAVAAENELVVDPAFFWELGRLLPRLASLVCERVLCQRTRSRDEASRFRYDVVLRHRAIEALPPAMDDAAFEWRAPPVPAAEILHGVRQQLDEQRWPMMTLTHARDARLASELRAFELSNEAEENCTVGDLRKALTEKDQPSTSALEPDDLFLIGNEFGYDVDVLASGDAPGYFDVRFLRRSAPAPAEAPTLSERASFAPPPATVERPIQHYATKPHREVQAVSAMQSYMLERIEARPEPGLYTSFDVVPMPASVDSAALERAWQALVDRHAALRTSFVKTLSGRYRQVVHAHGKAALDERDWRHLPPLEVDRELEAYIDAFRARPFELDEYPPVRLALFRTRARSWVFLGFNHLALDGASTMLLREQWLELYKAHSKGGNVSLVGSAPLVRPPSDVASTEAFWRKELQGFRDPMTLTENMRRHRATGDEPRGERSYAKRHTYLDKEVSERLASLSRAEGLTLNTLVHGAWALLLTEYTERQDVLFGTMISRAAYEPNRLACEGMVGALDDVLPVRPPSPSRFLSLRTWLAALRDGLAKLPRHGHASLADVKRWSELPEHARLFESYVVVENRPIDENTAESLDPATPFSLVQLDFPLRVEAWPGPRLLLILQHHRAHFSDTVAEKMLRDLERVLVFLSHGLDRPPRG</sequence>
<feature type="domain" description="Methyltransferase type 12" evidence="2">
    <location>
        <begin position="26"/>
        <end position="124"/>
    </location>
</feature>
<dbReference type="PANTHER" id="PTHR45527:SF1">
    <property type="entry name" value="FATTY ACID SYNTHASE"/>
    <property type="match status" value="1"/>
</dbReference>
<dbReference type="Gene3D" id="3.30.559.10">
    <property type="entry name" value="Chloramphenicol acetyltransferase-like domain"/>
    <property type="match status" value="1"/>
</dbReference>
<dbReference type="Pfam" id="PF00668">
    <property type="entry name" value="Condensation"/>
    <property type="match status" value="1"/>
</dbReference>
<evidence type="ECO:0000259" key="2">
    <source>
        <dbReference type="Pfam" id="PF08242"/>
    </source>
</evidence>
<name>A0ABZ2L8Q4_9BACT</name>
<evidence type="ECO:0000313" key="4">
    <source>
        <dbReference type="Proteomes" id="UP001374803"/>
    </source>
</evidence>
<gene>
    <name evidence="3" type="ORF">LVJ94_08760</name>
</gene>
<dbReference type="CDD" id="cd02440">
    <property type="entry name" value="AdoMet_MTases"/>
    <property type="match status" value="1"/>
</dbReference>
<dbReference type="Pfam" id="PF08242">
    <property type="entry name" value="Methyltransf_12"/>
    <property type="match status" value="1"/>
</dbReference>
<dbReference type="EMBL" id="CP089983">
    <property type="protein sequence ID" value="WXB07326.1"/>
    <property type="molecule type" value="Genomic_DNA"/>
</dbReference>
<dbReference type="InterPro" id="IPR029063">
    <property type="entry name" value="SAM-dependent_MTases_sf"/>
</dbReference>
<evidence type="ECO:0000259" key="1">
    <source>
        <dbReference type="Pfam" id="PF00668"/>
    </source>
</evidence>
<evidence type="ECO:0000313" key="3">
    <source>
        <dbReference type="EMBL" id="WXB07326.1"/>
    </source>
</evidence>
<reference evidence="3" key="1">
    <citation type="submission" date="2021-12" db="EMBL/GenBank/DDBJ databases">
        <title>Discovery of the Pendulisporaceae a myxobacterial family with distinct sporulation behavior and unique specialized metabolism.</title>
        <authorList>
            <person name="Garcia R."/>
            <person name="Popoff A."/>
            <person name="Bader C.D."/>
            <person name="Loehr J."/>
            <person name="Walesch S."/>
            <person name="Walt C."/>
            <person name="Boldt J."/>
            <person name="Bunk B."/>
            <person name="Haeckl F.J.F.P.J."/>
            <person name="Gunesch A.P."/>
            <person name="Birkelbach J."/>
            <person name="Nuebel U."/>
            <person name="Pietschmann T."/>
            <person name="Bach T."/>
            <person name="Mueller R."/>
        </authorList>
    </citation>
    <scope>NUCLEOTIDE SEQUENCE</scope>
    <source>
        <strain evidence="3">MSr11367</strain>
    </source>
</reference>
<feature type="domain" description="Condensation" evidence="1">
    <location>
        <begin position="380"/>
        <end position="796"/>
    </location>
</feature>
<proteinExistence type="predicted"/>
<dbReference type="PANTHER" id="PTHR45527">
    <property type="entry name" value="NONRIBOSOMAL PEPTIDE SYNTHETASE"/>
    <property type="match status" value="1"/>
</dbReference>
<protein>
    <submittedName>
        <fullName evidence="3">Condensation domain-containing protein</fullName>
    </submittedName>
</protein>